<dbReference type="Pfam" id="PF01359">
    <property type="entry name" value="Transposase_1"/>
    <property type="match status" value="1"/>
</dbReference>
<dbReference type="EMBL" id="GECU01007493">
    <property type="protein sequence ID" value="JAT00214.1"/>
    <property type="molecule type" value="Transcribed_RNA"/>
</dbReference>
<dbReference type="InterPro" id="IPR036397">
    <property type="entry name" value="RNaseH_sf"/>
</dbReference>
<name>A0A1B6JMV6_9HEMI</name>
<dbReference type="InterPro" id="IPR001888">
    <property type="entry name" value="Transposase_1"/>
</dbReference>
<sequence length="201" mass="23460">MHRMFDLLKFIGKLRQFTVTKLQSMEWHHSNSPTKNRKEKPNLNTRKLMATVFWDRKGLIHVEFMPRGETINSEAYIETLHRLRRAIQNKRRGMLSSKVVLIHDNARPHCSARTKAELNSFKWQIFGHPPYSPDLAPSDYHLFPKLKVFLGGKNFLGDEDLKEGVKTWLHSLAAEQYNVGIEKLVPRYNKCLDSSGDFVEK</sequence>
<dbReference type="GO" id="GO:0003676">
    <property type="term" value="F:nucleic acid binding"/>
    <property type="evidence" value="ECO:0007669"/>
    <property type="project" value="InterPro"/>
</dbReference>
<dbReference type="PANTHER" id="PTHR46060:SF1">
    <property type="entry name" value="MARINER MOS1 TRANSPOSASE-LIKE PROTEIN"/>
    <property type="match status" value="1"/>
</dbReference>
<dbReference type="PANTHER" id="PTHR46060">
    <property type="entry name" value="MARINER MOS1 TRANSPOSASE-LIKE PROTEIN"/>
    <property type="match status" value="1"/>
</dbReference>
<reference evidence="2" key="1">
    <citation type="submission" date="2015-11" db="EMBL/GenBank/DDBJ databases">
        <title>De novo transcriptome assembly of four potential Pierce s Disease insect vectors from Arizona vineyards.</title>
        <authorList>
            <person name="Tassone E.E."/>
        </authorList>
    </citation>
    <scope>NUCLEOTIDE SEQUENCE</scope>
</reference>
<proteinExistence type="predicted"/>
<dbReference type="AlphaFoldDB" id="A0A1B6JMV6"/>
<accession>A0A1B6JMV6</accession>
<protein>
    <recommendedName>
        <fullName evidence="3">Tc1-like transposase DDE domain-containing protein</fullName>
    </recommendedName>
</protein>
<gene>
    <name evidence="1" type="ORF">g.44237</name>
    <name evidence="2" type="ORF">g.44239</name>
</gene>
<evidence type="ECO:0000313" key="1">
    <source>
        <dbReference type="EMBL" id="JAS75129.1"/>
    </source>
</evidence>
<evidence type="ECO:0008006" key="3">
    <source>
        <dbReference type="Google" id="ProtNLM"/>
    </source>
</evidence>
<dbReference type="EMBL" id="GECU01032577">
    <property type="protein sequence ID" value="JAS75129.1"/>
    <property type="molecule type" value="Transcribed_RNA"/>
</dbReference>
<organism evidence="2">
    <name type="scientific">Homalodisca liturata</name>
    <dbReference type="NCBI Taxonomy" id="320908"/>
    <lineage>
        <taxon>Eukaryota</taxon>
        <taxon>Metazoa</taxon>
        <taxon>Ecdysozoa</taxon>
        <taxon>Arthropoda</taxon>
        <taxon>Hexapoda</taxon>
        <taxon>Insecta</taxon>
        <taxon>Pterygota</taxon>
        <taxon>Neoptera</taxon>
        <taxon>Paraneoptera</taxon>
        <taxon>Hemiptera</taxon>
        <taxon>Auchenorrhyncha</taxon>
        <taxon>Membracoidea</taxon>
        <taxon>Cicadellidae</taxon>
        <taxon>Cicadellinae</taxon>
        <taxon>Proconiini</taxon>
        <taxon>Homalodisca</taxon>
    </lineage>
</organism>
<evidence type="ECO:0000313" key="2">
    <source>
        <dbReference type="EMBL" id="JAT00214.1"/>
    </source>
</evidence>
<dbReference type="Gene3D" id="3.30.420.10">
    <property type="entry name" value="Ribonuclease H-like superfamily/Ribonuclease H"/>
    <property type="match status" value="1"/>
</dbReference>
<dbReference type="InterPro" id="IPR052709">
    <property type="entry name" value="Transposase-MT_Hybrid"/>
</dbReference>